<evidence type="ECO:0000256" key="2">
    <source>
        <dbReference type="ARBA" id="ARBA00022603"/>
    </source>
</evidence>
<dbReference type="PANTHER" id="PTHR46429:SF1">
    <property type="entry name" value="23S RRNA (GUANOSINE-2'-O-)-METHYLTRANSFERASE RLMB"/>
    <property type="match status" value="1"/>
</dbReference>
<dbReference type="SUPFAM" id="SSF55315">
    <property type="entry name" value="L30e-like"/>
    <property type="match status" value="1"/>
</dbReference>
<dbReference type="SUPFAM" id="SSF75217">
    <property type="entry name" value="alpha/beta knot"/>
    <property type="match status" value="1"/>
</dbReference>
<dbReference type="GO" id="GO:0032259">
    <property type="term" value="P:methylation"/>
    <property type="evidence" value="ECO:0007669"/>
    <property type="project" value="UniProtKB-KW"/>
</dbReference>
<name>A0A364K316_9BACL</name>
<dbReference type="InterPro" id="IPR029026">
    <property type="entry name" value="tRNA_m1G_MTases_N"/>
</dbReference>
<dbReference type="Gene3D" id="3.30.1330.30">
    <property type="match status" value="1"/>
</dbReference>
<feature type="domain" description="RNA 2-O ribose methyltransferase substrate binding" evidence="4">
    <location>
        <begin position="5"/>
        <end position="80"/>
    </location>
</feature>
<comment type="caution">
    <text evidence="5">The sequence shown here is derived from an EMBL/GenBank/DDBJ whole genome shotgun (WGS) entry which is preliminary data.</text>
</comment>
<dbReference type="Pfam" id="PF00588">
    <property type="entry name" value="SpoU_methylase"/>
    <property type="match status" value="1"/>
</dbReference>
<dbReference type="GO" id="GO:0003723">
    <property type="term" value="F:RNA binding"/>
    <property type="evidence" value="ECO:0007669"/>
    <property type="project" value="InterPro"/>
</dbReference>
<dbReference type="GO" id="GO:0006396">
    <property type="term" value="P:RNA processing"/>
    <property type="evidence" value="ECO:0007669"/>
    <property type="project" value="InterPro"/>
</dbReference>
<organism evidence="5 6">
    <name type="scientific">Thermoflavimicrobium daqui</name>
    <dbReference type="NCBI Taxonomy" id="2137476"/>
    <lineage>
        <taxon>Bacteria</taxon>
        <taxon>Bacillati</taxon>
        <taxon>Bacillota</taxon>
        <taxon>Bacilli</taxon>
        <taxon>Bacillales</taxon>
        <taxon>Thermoactinomycetaceae</taxon>
        <taxon>Thermoflavimicrobium</taxon>
    </lineage>
</organism>
<protein>
    <submittedName>
        <fullName evidence="5">23S rRNA (Guanosine(2251)-2'-O)-methyltransferase RlmB</fullName>
    </submittedName>
</protein>
<dbReference type="FunFam" id="3.40.1280.10:FF:000008">
    <property type="entry name" value="Group 3 RNA methyltransferase TrmH"/>
    <property type="match status" value="1"/>
</dbReference>
<dbReference type="NCBIfam" id="TIGR00186">
    <property type="entry name" value="rRNA_methyl_3"/>
    <property type="match status" value="1"/>
</dbReference>
<reference evidence="5 6" key="2">
    <citation type="submission" date="2018-06" db="EMBL/GenBank/DDBJ databases">
        <authorList>
            <person name="Zhirakovskaya E."/>
        </authorList>
    </citation>
    <scope>NUCLEOTIDE SEQUENCE [LARGE SCALE GENOMIC DNA]</scope>
    <source>
        <strain evidence="5 6">FBKL4.011</strain>
    </source>
</reference>
<dbReference type="InterPro" id="IPR013123">
    <property type="entry name" value="SpoU_subst-bd"/>
</dbReference>
<dbReference type="Gene3D" id="3.40.1280.10">
    <property type="match status" value="1"/>
</dbReference>
<comment type="similarity">
    <text evidence="1">Belongs to the class IV-like SAM-binding methyltransferase superfamily. RNA methyltransferase TrmH family.</text>
</comment>
<dbReference type="Pfam" id="PF08032">
    <property type="entry name" value="SpoU_sub_bind"/>
    <property type="match status" value="1"/>
</dbReference>
<reference evidence="5 6" key="1">
    <citation type="submission" date="2018-06" db="EMBL/GenBank/DDBJ databases">
        <title>Thermoflavimicrobium daqus sp. nov., a thermophilic microbe isolated from Moutai-flavour Daqu.</title>
        <authorList>
            <person name="Wang X."/>
            <person name="Zhou H."/>
        </authorList>
    </citation>
    <scope>NUCLEOTIDE SEQUENCE [LARGE SCALE GENOMIC DNA]</scope>
    <source>
        <strain evidence="5 6">FBKL4.011</strain>
    </source>
</reference>
<sequence>MGSEWIIGRHAVQEAIRSGRSIDKVLFAEGVQKKNLKGILDHIAVAKVPYQWVPRSKLDQLAEGGNHQGVMAQVAAYQYATLEECFQRAERLGESPFFLLLDGIEDPHNLGSILRTADASGVHGVIIPKRRAVGLTTTVAKTSAGAIEYVPVVRVPNLNRLVEELKERGIWIIGSDGEAKQTYNQVDYQMPIAIVIGNEGQGISPLLKKKCDFLVRLPMLGKVSSLNASVAAGILMYEVLRGRMRNE</sequence>
<evidence type="ECO:0000313" key="5">
    <source>
        <dbReference type="EMBL" id="RAL23229.1"/>
    </source>
</evidence>
<dbReference type="AlphaFoldDB" id="A0A364K316"/>
<evidence type="ECO:0000313" key="6">
    <source>
        <dbReference type="Proteomes" id="UP000251213"/>
    </source>
</evidence>
<dbReference type="Proteomes" id="UP000251213">
    <property type="component" value="Unassembled WGS sequence"/>
</dbReference>
<evidence type="ECO:0000259" key="4">
    <source>
        <dbReference type="SMART" id="SM00967"/>
    </source>
</evidence>
<evidence type="ECO:0000256" key="3">
    <source>
        <dbReference type="ARBA" id="ARBA00022679"/>
    </source>
</evidence>
<dbReference type="GO" id="GO:0005829">
    <property type="term" value="C:cytosol"/>
    <property type="evidence" value="ECO:0007669"/>
    <property type="project" value="TreeGrafter"/>
</dbReference>
<dbReference type="SMART" id="SM00967">
    <property type="entry name" value="SpoU_sub_bind"/>
    <property type="match status" value="1"/>
</dbReference>
<dbReference type="InterPro" id="IPR004441">
    <property type="entry name" value="rRNA_MeTrfase_TrmH"/>
</dbReference>
<dbReference type="OrthoDB" id="9794400at2"/>
<evidence type="ECO:0000256" key="1">
    <source>
        <dbReference type="ARBA" id="ARBA00007228"/>
    </source>
</evidence>
<keyword evidence="2 5" id="KW-0489">Methyltransferase</keyword>
<keyword evidence="6" id="KW-1185">Reference proteome</keyword>
<dbReference type="PANTHER" id="PTHR46429">
    <property type="entry name" value="23S RRNA (GUANOSINE-2'-O-)-METHYLTRANSFERASE RLMB"/>
    <property type="match status" value="1"/>
</dbReference>
<dbReference type="GO" id="GO:0008173">
    <property type="term" value="F:RNA methyltransferase activity"/>
    <property type="evidence" value="ECO:0007669"/>
    <property type="project" value="InterPro"/>
</dbReference>
<dbReference type="InterPro" id="IPR029064">
    <property type="entry name" value="Ribosomal_eL30-like_sf"/>
</dbReference>
<accession>A0A364K316</accession>
<dbReference type="EMBL" id="QJKK01000007">
    <property type="protein sequence ID" value="RAL23229.1"/>
    <property type="molecule type" value="Genomic_DNA"/>
</dbReference>
<proteinExistence type="inferred from homology"/>
<dbReference type="InterPro" id="IPR029028">
    <property type="entry name" value="Alpha/beta_knot_MTases"/>
</dbReference>
<keyword evidence="3 5" id="KW-0808">Transferase</keyword>
<dbReference type="RefSeq" id="WP_113659536.1">
    <property type="nucleotide sequence ID" value="NZ_KZ845669.1"/>
</dbReference>
<gene>
    <name evidence="5" type="ORF">DL897_12765</name>
</gene>
<dbReference type="InterPro" id="IPR001537">
    <property type="entry name" value="SpoU_MeTrfase"/>
</dbReference>
<dbReference type="CDD" id="cd18103">
    <property type="entry name" value="SpoU-like_RlmB"/>
    <property type="match status" value="1"/>
</dbReference>